<name>A0A166QD97_9AGAM</name>
<dbReference type="Proteomes" id="UP000076532">
    <property type="component" value="Unassembled WGS sequence"/>
</dbReference>
<accession>A0A166QD97</accession>
<reference evidence="2 3" key="1">
    <citation type="journal article" date="2016" name="Mol. Biol. Evol.">
        <title>Comparative Genomics of Early-Diverging Mushroom-Forming Fungi Provides Insights into the Origins of Lignocellulose Decay Capabilities.</title>
        <authorList>
            <person name="Nagy L.G."/>
            <person name="Riley R."/>
            <person name="Tritt A."/>
            <person name="Adam C."/>
            <person name="Daum C."/>
            <person name="Floudas D."/>
            <person name="Sun H."/>
            <person name="Yadav J.S."/>
            <person name="Pangilinan J."/>
            <person name="Larsson K.H."/>
            <person name="Matsuura K."/>
            <person name="Barry K."/>
            <person name="Labutti K."/>
            <person name="Kuo R."/>
            <person name="Ohm R.A."/>
            <person name="Bhattacharya S.S."/>
            <person name="Shirouzu T."/>
            <person name="Yoshinaga Y."/>
            <person name="Martin F.M."/>
            <person name="Grigoriev I.V."/>
            <person name="Hibbett D.S."/>
        </authorList>
    </citation>
    <scope>NUCLEOTIDE SEQUENCE [LARGE SCALE GENOMIC DNA]</scope>
    <source>
        <strain evidence="2 3">CBS 109695</strain>
    </source>
</reference>
<dbReference type="AlphaFoldDB" id="A0A166QD97"/>
<feature type="region of interest" description="Disordered" evidence="1">
    <location>
        <begin position="81"/>
        <end position="109"/>
    </location>
</feature>
<feature type="compositionally biased region" description="Polar residues" evidence="1">
    <location>
        <begin position="81"/>
        <end position="95"/>
    </location>
</feature>
<evidence type="ECO:0000313" key="2">
    <source>
        <dbReference type="EMBL" id="KZP27017.1"/>
    </source>
</evidence>
<protein>
    <submittedName>
        <fullName evidence="2">Uncharacterized protein</fullName>
    </submittedName>
</protein>
<proteinExistence type="predicted"/>
<organism evidence="2 3">
    <name type="scientific">Athelia psychrophila</name>
    <dbReference type="NCBI Taxonomy" id="1759441"/>
    <lineage>
        <taxon>Eukaryota</taxon>
        <taxon>Fungi</taxon>
        <taxon>Dikarya</taxon>
        <taxon>Basidiomycota</taxon>
        <taxon>Agaricomycotina</taxon>
        <taxon>Agaricomycetes</taxon>
        <taxon>Agaricomycetidae</taxon>
        <taxon>Atheliales</taxon>
        <taxon>Atheliaceae</taxon>
        <taxon>Athelia</taxon>
    </lineage>
</organism>
<sequence>MQPDARRRRVIRNIHSLLAAVSNLDSAHNINRTSLPAQHALSQLPAIPRHQPTYSPTMRQRKFFLIAIALRCFSPSQLRLGSWQSPQIPTSSRGNGSHPRRTQRLSARPPCFSTRMHLANLLTALAARQDQHGPDVLGIQGGESSGLPGAGSSVGMDLRDAFRVGKLRVHGDEVKRGGGAERFHIPALVGLRCVRSRGKLQR</sequence>
<gene>
    <name evidence="2" type="ORF">FIBSPDRAFT_328270</name>
</gene>
<keyword evidence="3" id="KW-1185">Reference proteome</keyword>
<evidence type="ECO:0000313" key="3">
    <source>
        <dbReference type="Proteomes" id="UP000076532"/>
    </source>
</evidence>
<evidence type="ECO:0000256" key="1">
    <source>
        <dbReference type="SAM" id="MobiDB-lite"/>
    </source>
</evidence>
<dbReference type="EMBL" id="KV417511">
    <property type="protein sequence ID" value="KZP27017.1"/>
    <property type="molecule type" value="Genomic_DNA"/>
</dbReference>